<dbReference type="AlphaFoldDB" id="G0N4Z3"/>
<name>G0N4Z3_CAEBE</name>
<dbReference type="EMBL" id="GL379839">
    <property type="protein sequence ID" value="EGT52989.1"/>
    <property type="molecule type" value="Genomic_DNA"/>
</dbReference>
<dbReference type="Proteomes" id="UP000008068">
    <property type="component" value="Unassembled WGS sequence"/>
</dbReference>
<reference evidence="2" key="1">
    <citation type="submission" date="2011-07" db="EMBL/GenBank/DDBJ databases">
        <authorList>
            <consortium name="Caenorhabditis brenneri Sequencing and Analysis Consortium"/>
            <person name="Wilson R.K."/>
        </authorList>
    </citation>
    <scope>NUCLEOTIDE SEQUENCE [LARGE SCALE GENOMIC DNA]</scope>
    <source>
        <strain evidence="2">PB2801</strain>
    </source>
</reference>
<accession>G0N4Z3</accession>
<gene>
    <name evidence="1" type="ORF">CAEBREN_13917</name>
</gene>
<organism evidence="2">
    <name type="scientific">Caenorhabditis brenneri</name>
    <name type="common">Nematode worm</name>
    <dbReference type="NCBI Taxonomy" id="135651"/>
    <lineage>
        <taxon>Eukaryota</taxon>
        <taxon>Metazoa</taxon>
        <taxon>Ecdysozoa</taxon>
        <taxon>Nematoda</taxon>
        <taxon>Chromadorea</taxon>
        <taxon>Rhabditida</taxon>
        <taxon>Rhabditina</taxon>
        <taxon>Rhabditomorpha</taxon>
        <taxon>Rhabditoidea</taxon>
        <taxon>Rhabditidae</taxon>
        <taxon>Peloderinae</taxon>
        <taxon>Caenorhabditis</taxon>
    </lineage>
</organism>
<proteinExistence type="predicted"/>
<evidence type="ECO:0000313" key="1">
    <source>
        <dbReference type="EMBL" id="EGT52989.1"/>
    </source>
</evidence>
<evidence type="ECO:0000313" key="2">
    <source>
        <dbReference type="Proteomes" id="UP000008068"/>
    </source>
</evidence>
<dbReference type="HOGENOM" id="CLU_2778127_0_0_1"/>
<keyword evidence="2" id="KW-1185">Reference proteome</keyword>
<protein>
    <submittedName>
        <fullName evidence="1">Uncharacterized protein</fullName>
    </submittedName>
</protein>
<sequence length="69" mass="8064">MHIQTRGGRGLLGFKLIDNLKNVEVVVDPECTNFKYKFKSNLNIRKSIEESVAELPEPDLIFINWLRYL</sequence>
<dbReference type="InParanoid" id="G0N4Z3"/>